<proteinExistence type="predicted"/>
<accession>A0A6J2MXD9</accession>
<dbReference type="RefSeq" id="XP_028384847.1">
    <property type="nucleotide sequence ID" value="XM_028529046.2"/>
</dbReference>
<dbReference type="PANTHER" id="PTHR23009:SF2">
    <property type="entry name" value="HISTIDINE-RICH CARBOXYL TERMINUS PROTEIN 1"/>
    <property type="match status" value="1"/>
</dbReference>
<evidence type="ECO:0000256" key="2">
    <source>
        <dbReference type="SAM" id="SignalP"/>
    </source>
</evidence>
<organism evidence="3 4">
    <name type="scientific">Phyllostomus discolor</name>
    <name type="common">pale spear-nosed bat</name>
    <dbReference type="NCBI Taxonomy" id="89673"/>
    <lineage>
        <taxon>Eukaryota</taxon>
        <taxon>Metazoa</taxon>
        <taxon>Chordata</taxon>
        <taxon>Craniata</taxon>
        <taxon>Vertebrata</taxon>
        <taxon>Euteleostomi</taxon>
        <taxon>Mammalia</taxon>
        <taxon>Eutheria</taxon>
        <taxon>Laurasiatheria</taxon>
        <taxon>Chiroptera</taxon>
        <taxon>Yangochiroptera</taxon>
        <taxon>Phyllostomidae</taxon>
        <taxon>Phyllostominae</taxon>
        <taxon>Phyllostomus</taxon>
    </lineage>
</organism>
<feature type="region of interest" description="Disordered" evidence="1">
    <location>
        <begin position="73"/>
        <end position="107"/>
    </location>
</feature>
<feature type="chain" id="PRO_5027097701" evidence="2">
    <location>
        <begin position="38"/>
        <end position="107"/>
    </location>
</feature>
<dbReference type="InterPro" id="IPR031506">
    <property type="entry name" value="HRCT1"/>
</dbReference>
<feature type="signal peptide" evidence="2">
    <location>
        <begin position="1"/>
        <end position="37"/>
    </location>
</feature>
<dbReference type="InParanoid" id="A0A6J2MXD9"/>
<dbReference type="GeneID" id="114510420"/>
<dbReference type="PANTHER" id="PTHR23009">
    <property type="match status" value="1"/>
</dbReference>
<dbReference type="AlphaFoldDB" id="A0A6J2MXD9"/>
<name>A0A6J2MXD9_9CHIR</name>
<dbReference type="KEGG" id="pdic:114510420"/>
<dbReference type="Proteomes" id="UP000504628">
    <property type="component" value="Chromosome 3"/>
</dbReference>
<keyword evidence="3" id="KW-1185">Reference proteome</keyword>
<sequence length="107" mass="12122">MLGLLGSTTLVGLIAGAAVAVLLLLLLLATCLHGGQQDRDVEGNRPAVRRKRIRRARPWFFPGRGHLGHFHHQHHLGHGPHMHHAGHHHHHLHHHHKARFHAHRGHR</sequence>
<dbReference type="CTD" id="646962"/>
<evidence type="ECO:0000313" key="3">
    <source>
        <dbReference type="Proteomes" id="UP000504628"/>
    </source>
</evidence>
<dbReference type="Pfam" id="PF15758">
    <property type="entry name" value="HRCT1"/>
    <property type="match status" value="1"/>
</dbReference>
<evidence type="ECO:0000313" key="4">
    <source>
        <dbReference type="RefSeq" id="XP_028384847.1"/>
    </source>
</evidence>
<evidence type="ECO:0000256" key="1">
    <source>
        <dbReference type="SAM" id="MobiDB-lite"/>
    </source>
</evidence>
<gene>
    <name evidence="4" type="primary">HRCT1</name>
</gene>
<reference evidence="4" key="1">
    <citation type="submission" date="2025-08" db="UniProtKB">
        <authorList>
            <consortium name="RefSeq"/>
        </authorList>
    </citation>
    <scope>IDENTIFICATION</scope>
    <source>
        <tissue evidence="4">Muscle</tissue>
    </source>
</reference>
<protein>
    <submittedName>
        <fullName evidence="4">Histidine-rich carboxyl terminus protein 1</fullName>
    </submittedName>
</protein>
<dbReference type="FunCoup" id="A0A6J2MXD9">
    <property type="interactions" value="7"/>
</dbReference>
<keyword evidence="2" id="KW-0732">Signal</keyword>